<evidence type="ECO:0000256" key="4">
    <source>
        <dbReference type="ARBA" id="ARBA00022691"/>
    </source>
</evidence>
<protein>
    <recommendedName>
        <fullName evidence="1">site-specific DNA-methyltransferase (adenine-specific)</fullName>
        <ecNumber evidence="1">2.1.1.72</ecNumber>
    </recommendedName>
</protein>
<keyword evidence="2 7" id="KW-0489">Methyltransferase</keyword>
<name>A0A072NHD0_SCHAZ</name>
<dbReference type="Pfam" id="PF07669">
    <property type="entry name" value="Eco57I"/>
    <property type="match status" value="1"/>
</dbReference>
<dbReference type="AlphaFoldDB" id="A0A072NHD0"/>
<dbReference type="Proteomes" id="UP000027936">
    <property type="component" value="Unassembled WGS sequence"/>
</dbReference>
<dbReference type="InterPro" id="IPR050953">
    <property type="entry name" value="N4_N6_ade-DNA_methylase"/>
</dbReference>
<dbReference type="Gene3D" id="3.40.50.150">
    <property type="entry name" value="Vaccinia Virus protein VP39"/>
    <property type="match status" value="1"/>
</dbReference>
<dbReference type="NCBIfam" id="NF033452">
    <property type="entry name" value="BREX_1_MTaseX"/>
    <property type="match status" value="1"/>
</dbReference>
<evidence type="ECO:0000256" key="1">
    <source>
        <dbReference type="ARBA" id="ARBA00011900"/>
    </source>
</evidence>
<evidence type="ECO:0000256" key="2">
    <source>
        <dbReference type="ARBA" id="ARBA00022603"/>
    </source>
</evidence>
<keyword evidence="3 7" id="KW-0808">Transferase</keyword>
<evidence type="ECO:0000256" key="5">
    <source>
        <dbReference type="ARBA" id="ARBA00047942"/>
    </source>
</evidence>
<dbReference type="OrthoDB" id="32195at2"/>
<evidence type="ECO:0000256" key="3">
    <source>
        <dbReference type="ARBA" id="ARBA00022679"/>
    </source>
</evidence>
<dbReference type="InterPro" id="IPR011639">
    <property type="entry name" value="MethylTrfase_TaqI-like_dom"/>
</dbReference>
<organism evidence="7 8">
    <name type="scientific">Schinkia azotoformans MEV2011</name>
    <dbReference type="NCBI Taxonomy" id="1348973"/>
    <lineage>
        <taxon>Bacteria</taxon>
        <taxon>Bacillati</taxon>
        <taxon>Bacillota</taxon>
        <taxon>Bacilli</taxon>
        <taxon>Bacillales</taxon>
        <taxon>Bacillaceae</taxon>
        <taxon>Calidifontibacillus/Schinkia group</taxon>
        <taxon>Schinkia</taxon>
    </lineage>
</organism>
<gene>
    <name evidence="7" type="ORF">M670_04179</name>
</gene>
<comment type="catalytic activity">
    <reaction evidence="5">
        <text>a 2'-deoxyadenosine in DNA + S-adenosyl-L-methionine = an N(6)-methyl-2'-deoxyadenosine in DNA + S-adenosyl-L-homocysteine + H(+)</text>
        <dbReference type="Rhea" id="RHEA:15197"/>
        <dbReference type="Rhea" id="RHEA-COMP:12418"/>
        <dbReference type="Rhea" id="RHEA-COMP:12419"/>
        <dbReference type="ChEBI" id="CHEBI:15378"/>
        <dbReference type="ChEBI" id="CHEBI:57856"/>
        <dbReference type="ChEBI" id="CHEBI:59789"/>
        <dbReference type="ChEBI" id="CHEBI:90615"/>
        <dbReference type="ChEBI" id="CHEBI:90616"/>
        <dbReference type="EC" id="2.1.1.72"/>
    </reaction>
</comment>
<dbReference type="SUPFAM" id="SSF53335">
    <property type="entry name" value="S-adenosyl-L-methionine-dependent methyltransferases"/>
    <property type="match status" value="1"/>
</dbReference>
<dbReference type="InterPro" id="IPR047939">
    <property type="entry name" value="BREX_1_PglX"/>
</dbReference>
<dbReference type="PATRIC" id="fig|1348973.3.peg.4060"/>
<dbReference type="GO" id="GO:0009007">
    <property type="term" value="F:site-specific DNA-methyltransferase (adenine-specific) activity"/>
    <property type="evidence" value="ECO:0007669"/>
    <property type="project" value="UniProtKB-EC"/>
</dbReference>
<evidence type="ECO:0000313" key="8">
    <source>
        <dbReference type="Proteomes" id="UP000027936"/>
    </source>
</evidence>
<accession>A0A072NHD0</accession>
<reference evidence="7 8" key="1">
    <citation type="submission" date="2014-04" db="EMBL/GenBank/DDBJ databases">
        <title>Draft genome sequence of Bacillus azotoformans MEV2011, a (co-) denitrifying strain unable to grow in the presence of oxygen.</title>
        <authorList>
            <person name="Nielsen M."/>
            <person name="Schreiber L."/>
            <person name="Finster K."/>
            <person name="Schramm A."/>
        </authorList>
    </citation>
    <scope>NUCLEOTIDE SEQUENCE [LARGE SCALE GENOMIC DNA]</scope>
    <source>
        <strain evidence="7 8">MEV2011</strain>
    </source>
</reference>
<evidence type="ECO:0000313" key="7">
    <source>
        <dbReference type="EMBL" id="KEF36617.1"/>
    </source>
</evidence>
<comment type="caution">
    <text evidence="7">The sequence shown here is derived from an EMBL/GenBank/DDBJ whole genome shotgun (WGS) entry which is preliminary data.</text>
</comment>
<dbReference type="PANTHER" id="PTHR33841">
    <property type="entry name" value="DNA METHYLTRANSFERASE YEEA-RELATED"/>
    <property type="match status" value="1"/>
</dbReference>
<proteinExistence type="predicted"/>
<dbReference type="PRINTS" id="PR00507">
    <property type="entry name" value="N12N6MTFRASE"/>
</dbReference>
<dbReference type="InterPro" id="IPR029063">
    <property type="entry name" value="SAM-dependent_MTases_sf"/>
</dbReference>
<dbReference type="GO" id="GO:0006304">
    <property type="term" value="P:DNA modification"/>
    <property type="evidence" value="ECO:0007669"/>
    <property type="project" value="InterPro"/>
</dbReference>
<dbReference type="GO" id="GO:0003676">
    <property type="term" value="F:nucleic acid binding"/>
    <property type="evidence" value="ECO:0007669"/>
    <property type="project" value="InterPro"/>
</dbReference>
<dbReference type="PANTHER" id="PTHR33841:SF1">
    <property type="entry name" value="DNA METHYLTRANSFERASE A"/>
    <property type="match status" value="1"/>
</dbReference>
<dbReference type="RefSeq" id="WP_035197976.1">
    <property type="nucleotide sequence ID" value="NZ_JJRY01000024.1"/>
</dbReference>
<keyword evidence="4" id="KW-0949">S-adenosyl-L-methionine</keyword>
<dbReference type="REBASE" id="103153">
    <property type="entry name" value="Baz2011ORF4179P"/>
</dbReference>
<sequence length="1094" mass="128122">MNRNSIKRFANDARRELLQKIENKAKQIEITDAAIIEEAAYKWFIRIIALRFMEMNGLLPEKVFDNINNSSKHTLKKTIFRNCDELHPYFPSLFSKDETYLKSLFPEELLNEQSFITKLTDPLIIPDELMSRVEIIGWLYQYFFAEEKEHVIKAKKKYTTAEIPYATQVFTPDWIVRYMVQNTLGRYWIESHPEHRDLIANWEFYIENQDDEVRFEQNLEPYIDQKIRIEEIKCFDPAMGSGHILVYMFDVLYEIYCRCGYNKQEIPRLIIEYNLYGVDIDDRVYDVAVFLLTMKAMQYDKNFLTTAVQDGLKMNLVSMQETNHVTHEDIACFVSQNNERAFVRIEHFINQFINAKTFGSLLQIDSVDYDFLKQNYEGLRQSKIKLAKLMPALLKQAQIFQNKYDVLVTNPPYIGNRYLNSDLSNYIETFYPLGKKDLFAAFMLAGFKKVKKYGLLGFMTPYVWMFISSFEGLRSHIMYEKDISTLIQLEYSGFDGATVPVCTFTLRNYKAGIPGQYINLAEFKGVNNQPLKTLKAVKNPKVDYRYSVNADIFKKIQGHPLSFWAGKQAIHVIENAEKLETIAKARVGLQTSDNQRFLRLWHEVDFQKIGFGMKDRSEARESKLKWFPYNKGGEYRKWYGNQFYVVNWEDDGREIREFNTYLNASRDSKIGIANTEFYFKESITWSFVSSSYFGVRYSEKGFLFDTGGSSAFVDGEFIYYITAFLCSKLAYEFLRIQNPTLNFQPGNIANLPLVIPENQWEISEIIDLAKENIKISKSEWDSYETSWNFKVHPLLKFKGVEKTVGKAFENWKRHSQKMFSILKSNEEKLNGLFIDIYDLGNEYTPEVNDENVTIRQANLGREIKSFISYAIGCMFGRYSLDEDGLIFAGGEFNEKHYKTFTPTKDNIVPILSDGHSGNDIFTRFVEFVKIIFGDETLTENLKFIASAIGVKKGENPRSALHRYFLQDFYKDHLKVYKKRPIYWLFTSGKHRAFNCLVYIHRYDTDTLTRIRDDYLREQLGLLEEEKSSLLKMMDSGSDGKEIAKELKALEMQIEELKKYYYCLHEQAEQQIEIDLDDGVAVNYQKFEGLVAPIK</sequence>
<dbReference type="PROSITE" id="PS00092">
    <property type="entry name" value="N6_MTASE"/>
    <property type="match status" value="1"/>
</dbReference>
<evidence type="ECO:0000259" key="6">
    <source>
        <dbReference type="Pfam" id="PF07669"/>
    </source>
</evidence>
<dbReference type="EC" id="2.1.1.72" evidence="1"/>
<dbReference type="EMBL" id="JJRY01000024">
    <property type="protein sequence ID" value="KEF36617.1"/>
    <property type="molecule type" value="Genomic_DNA"/>
</dbReference>
<feature type="domain" description="Type II methyltransferase M.TaqI-like" evidence="6">
    <location>
        <begin position="274"/>
        <end position="491"/>
    </location>
</feature>
<dbReference type="GO" id="GO:0032259">
    <property type="term" value="P:methylation"/>
    <property type="evidence" value="ECO:0007669"/>
    <property type="project" value="UniProtKB-KW"/>
</dbReference>
<dbReference type="InterPro" id="IPR002052">
    <property type="entry name" value="DNA_methylase_N6_adenine_CS"/>
</dbReference>